<dbReference type="AlphaFoldDB" id="A0A9D5A9W2"/>
<name>A0A9D5A9W2_PEA</name>
<proteinExistence type="predicted"/>
<gene>
    <name evidence="1" type="ORF">KIW84_063625</name>
</gene>
<dbReference type="Gramene" id="Psat06G0362500-T1">
    <property type="protein sequence ID" value="KAI5397880.1"/>
    <property type="gene ID" value="KIW84_063625"/>
</dbReference>
<sequence length="230" mass="26746">MDFTKYLGLTSEGPYMFVAKSPDYDRIRFVVYFQVYGIKHWKPRNWGRVGDADLCLVWALLNKSGVNRVKFIICKMLYYKAEPKSPLFFSSFVHMILEINRIMSKEEDFEEAPKILDESGVSMMIYYRDTNGVYHYLEKYEQNVYDDKIVEPVKDPSDEGLDALKCINHGQNVTGMSQPNEQWFQKVMQLSGMRDLTSEELKGESGKASRRNSNEFLALNDTTLDGKYTE</sequence>
<keyword evidence="2" id="KW-1185">Reference proteome</keyword>
<dbReference type="Proteomes" id="UP001058974">
    <property type="component" value="Chromosome 6"/>
</dbReference>
<dbReference type="EMBL" id="JAMSHJ010000006">
    <property type="protein sequence ID" value="KAI5397880.1"/>
    <property type="molecule type" value="Genomic_DNA"/>
</dbReference>
<evidence type="ECO:0000313" key="1">
    <source>
        <dbReference type="EMBL" id="KAI5397880.1"/>
    </source>
</evidence>
<protein>
    <submittedName>
        <fullName evidence="1">Uncharacterized protein</fullName>
    </submittedName>
</protein>
<accession>A0A9D5A9W2</accession>
<comment type="caution">
    <text evidence="1">The sequence shown here is derived from an EMBL/GenBank/DDBJ whole genome shotgun (WGS) entry which is preliminary data.</text>
</comment>
<organism evidence="1 2">
    <name type="scientific">Pisum sativum</name>
    <name type="common">Garden pea</name>
    <name type="synonym">Lathyrus oleraceus</name>
    <dbReference type="NCBI Taxonomy" id="3888"/>
    <lineage>
        <taxon>Eukaryota</taxon>
        <taxon>Viridiplantae</taxon>
        <taxon>Streptophyta</taxon>
        <taxon>Embryophyta</taxon>
        <taxon>Tracheophyta</taxon>
        <taxon>Spermatophyta</taxon>
        <taxon>Magnoliopsida</taxon>
        <taxon>eudicotyledons</taxon>
        <taxon>Gunneridae</taxon>
        <taxon>Pentapetalae</taxon>
        <taxon>rosids</taxon>
        <taxon>fabids</taxon>
        <taxon>Fabales</taxon>
        <taxon>Fabaceae</taxon>
        <taxon>Papilionoideae</taxon>
        <taxon>50 kb inversion clade</taxon>
        <taxon>NPAAA clade</taxon>
        <taxon>Hologalegina</taxon>
        <taxon>IRL clade</taxon>
        <taxon>Fabeae</taxon>
        <taxon>Lathyrus</taxon>
    </lineage>
</organism>
<reference evidence="1 2" key="1">
    <citation type="journal article" date="2022" name="Nat. Genet.">
        <title>Improved pea reference genome and pan-genome highlight genomic features and evolutionary characteristics.</title>
        <authorList>
            <person name="Yang T."/>
            <person name="Liu R."/>
            <person name="Luo Y."/>
            <person name="Hu S."/>
            <person name="Wang D."/>
            <person name="Wang C."/>
            <person name="Pandey M.K."/>
            <person name="Ge S."/>
            <person name="Xu Q."/>
            <person name="Li N."/>
            <person name="Li G."/>
            <person name="Huang Y."/>
            <person name="Saxena R.K."/>
            <person name="Ji Y."/>
            <person name="Li M."/>
            <person name="Yan X."/>
            <person name="He Y."/>
            <person name="Liu Y."/>
            <person name="Wang X."/>
            <person name="Xiang C."/>
            <person name="Varshney R.K."/>
            <person name="Ding H."/>
            <person name="Gao S."/>
            <person name="Zong X."/>
        </authorList>
    </citation>
    <scope>NUCLEOTIDE SEQUENCE [LARGE SCALE GENOMIC DNA]</scope>
    <source>
        <strain evidence="1 2">cv. Zhongwan 6</strain>
    </source>
</reference>
<evidence type="ECO:0000313" key="2">
    <source>
        <dbReference type="Proteomes" id="UP001058974"/>
    </source>
</evidence>